<dbReference type="SUPFAM" id="SSF50814">
    <property type="entry name" value="Lipocalins"/>
    <property type="match status" value="1"/>
</dbReference>
<dbReference type="Gene3D" id="2.40.128.20">
    <property type="match status" value="1"/>
</dbReference>
<evidence type="ECO:0000259" key="1">
    <source>
        <dbReference type="Pfam" id="PF08212"/>
    </source>
</evidence>
<dbReference type="RefSeq" id="WP_146285103.1">
    <property type="nucleotide sequence ID" value="NZ_BMLP01000001.1"/>
</dbReference>
<sequence>MHRLTILPLVLLAACGGKRDGMPESFRDTDTPIYSNAVLDPAELEGTWTQAATFAPEAGGCKPGTVRFGRPDGGAIPVTADLCLGGKSQKISGRAAMPVPGRLVPESVGSAAVADGIGQAWWIVWADVDMRTLVIGTPSGEMGFILNRDGRLPADRLAAAREILEWNGYDLERLQTF</sequence>
<dbReference type="Pfam" id="PF08212">
    <property type="entry name" value="Lipocalin_2"/>
    <property type="match status" value="1"/>
</dbReference>
<evidence type="ECO:0000313" key="3">
    <source>
        <dbReference type="Proteomes" id="UP000598196"/>
    </source>
</evidence>
<feature type="domain" description="Lipocalin/cytosolic fatty-acid binding" evidence="1">
    <location>
        <begin position="44"/>
        <end position="176"/>
    </location>
</feature>
<comment type="caution">
    <text evidence="2">The sequence shown here is derived from an EMBL/GenBank/DDBJ whole genome shotgun (WGS) entry which is preliminary data.</text>
</comment>
<dbReference type="InterPro" id="IPR000566">
    <property type="entry name" value="Lipocln_cytosolic_FA-bd_dom"/>
</dbReference>
<keyword evidence="3" id="KW-1185">Reference proteome</keyword>
<dbReference type="Proteomes" id="UP000598196">
    <property type="component" value="Unassembled WGS sequence"/>
</dbReference>
<dbReference type="OrthoDB" id="594739at2"/>
<protein>
    <submittedName>
        <fullName evidence="2">Lipocalin</fullName>
    </submittedName>
</protein>
<evidence type="ECO:0000313" key="2">
    <source>
        <dbReference type="EMBL" id="GGO28668.1"/>
    </source>
</evidence>
<dbReference type="AlphaFoldDB" id="A0A918DBW6"/>
<reference evidence="2 3" key="1">
    <citation type="journal article" date="2014" name="Int. J. Syst. Evol. Microbiol.">
        <title>Complete genome sequence of Corynebacterium casei LMG S-19264T (=DSM 44701T), isolated from a smear-ripened cheese.</title>
        <authorList>
            <consortium name="US DOE Joint Genome Institute (JGI-PGF)"/>
            <person name="Walter F."/>
            <person name="Albersmeier A."/>
            <person name="Kalinowski J."/>
            <person name="Ruckert C."/>
        </authorList>
    </citation>
    <scope>NUCLEOTIDE SEQUENCE [LARGE SCALE GENOMIC DNA]</scope>
    <source>
        <strain evidence="2 3">CGMCC 1.7029</strain>
    </source>
</reference>
<dbReference type="EMBL" id="BMLP01000001">
    <property type="protein sequence ID" value="GGO28668.1"/>
    <property type="molecule type" value="Genomic_DNA"/>
</dbReference>
<dbReference type="PROSITE" id="PS51257">
    <property type="entry name" value="PROKAR_LIPOPROTEIN"/>
    <property type="match status" value="1"/>
</dbReference>
<proteinExistence type="predicted"/>
<dbReference type="InterPro" id="IPR012674">
    <property type="entry name" value="Calycin"/>
</dbReference>
<accession>A0A918DBW6</accession>
<organism evidence="2 3">
    <name type="scientific">Gemmobacter aquaticus</name>
    <dbReference type="NCBI Taxonomy" id="490185"/>
    <lineage>
        <taxon>Bacteria</taxon>
        <taxon>Pseudomonadati</taxon>
        <taxon>Pseudomonadota</taxon>
        <taxon>Alphaproteobacteria</taxon>
        <taxon>Rhodobacterales</taxon>
        <taxon>Paracoccaceae</taxon>
        <taxon>Gemmobacter</taxon>
    </lineage>
</organism>
<gene>
    <name evidence="2" type="ORF">GCM10010991_11690</name>
</gene>
<name>A0A918DBW6_9RHOB</name>